<dbReference type="Proteomes" id="UP000287124">
    <property type="component" value="Unassembled WGS sequence"/>
</dbReference>
<proteinExistence type="predicted"/>
<evidence type="ECO:0000256" key="2">
    <source>
        <dbReference type="SAM" id="Phobius"/>
    </source>
</evidence>
<feature type="transmembrane region" description="Helical" evidence="2">
    <location>
        <begin position="249"/>
        <end position="277"/>
    </location>
</feature>
<feature type="transmembrane region" description="Helical" evidence="2">
    <location>
        <begin position="124"/>
        <end position="146"/>
    </location>
</feature>
<comment type="caution">
    <text evidence="3">The sequence shown here is derived from an EMBL/GenBank/DDBJ whole genome shotgun (WGS) entry which is preliminary data.</text>
</comment>
<feature type="transmembrane region" description="Helical" evidence="2">
    <location>
        <begin position="226"/>
        <end position="243"/>
    </location>
</feature>
<feature type="transmembrane region" description="Helical" evidence="2">
    <location>
        <begin position="289"/>
        <end position="308"/>
    </location>
</feature>
<feature type="transmembrane region" description="Helical" evidence="2">
    <location>
        <begin position="158"/>
        <end position="182"/>
    </location>
</feature>
<keyword evidence="4" id="KW-1185">Reference proteome</keyword>
<feature type="transmembrane region" description="Helical" evidence="2">
    <location>
        <begin position="81"/>
        <end position="104"/>
    </location>
</feature>
<reference evidence="3 4" key="1">
    <citation type="submission" date="2017-06" db="EMBL/GenBank/DDBJ databases">
        <title>Comparative genomic analysis of Ambrosia Fusariam Clade fungi.</title>
        <authorList>
            <person name="Stajich J.E."/>
            <person name="Carrillo J."/>
            <person name="Kijimoto T."/>
            <person name="Eskalen A."/>
            <person name="O'Donnell K."/>
            <person name="Kasson M."/>
        </authorList>
    </citation>
    <scope>NUCLEOTIDE SEQUENCE [LARGE SCALE GENOMIC DNA]</scope>
    <source>
        <strain evidence="3 4">UCR1854</strain>
    </source>
</reference>
<feature type="transmembrane region" description="Helical" evidence="2">
    <location>
        <begin position="50"/>
        <end position="69"/>
    </location>
</feature>
<name>A0A430LI74_9HYPO</name>
<keyword evidence="2" id="KW-1133">Transmembrane helix</keyword>
<evidence type="ECO:0000313" key="4">
    <source>
        <dbReference type="Proteomes" id="UP000287124"/>
    </source>
</evidence>
<keyword evidence="2" id="KW-0472">Membrane</keyword>
<accession>A0A430LI74</accession>
<dbReference type="AlphaFoldDB" id="A0A430LI74"/>
<feature type="transmembrane region" description="Helical" evidence="2">
    <location>
        <begin position="194"/>
        <end position="214"/>
    </location>
</feature>
<sequence>MARSEDDEEAELQGHTLWKDLIPIVRLLLAPYNPIMEFARRSGPNGTANGVFISVFITFWFGLYILFFFKGLLDDGTEELEFLVCGCIVCCLAAGLHYSFIVVANEARRECPNGWTTSEPFNKLLHGMWFCFTLFVRILFTPYIRIINQEKGGVLGMAYYTAMCLCLTLFYMGCPFFLVRALLDIPFNGFRWDYWWLSCRCYFAASALYCLALASTGRPARLLWRYLSVAVKFLLTPYSFLIAEAGESGIALTVHSIFVCVLVTCFLLLSAWFFYLALLDPCLDNVNRIGFWLASVVSLLVAACMYLLTLATAIGSTVGNWHQEKLLVTSLLGRLGIEPRAGSPERCPFETMGTASQPSPPNHPLTSGHDDQFPT</sequence>
<protein>
    <submittedName>
        <fullName evidence="3">Uncharacterized protein</fullName>
    </submittedName>
</protein>
<dbReference type="EMBL" id="MIKF01000188">
    <property type="protein sequence ID" value="RTE75380.1"/>
    <property type="molecule type" value="Genomic_DNA"/>
</dbReference>
<gene>
    <name evidence="3" type="ORF">BHE90_010171</name>
</gene>
<evidence type="ECO:0000313" key="3">
    <source>
        <dbReference type="EMBL" id="RTE75380.1"/>
    </source>
</evidence>
<keyword evidence="2" id="KW-0812">Transmembrane</keyword>
<evidence type="ECO:0000256" key="1">
    <source>
        <dbReference type="SAM" id="MobiDB-lite"/>
    </source>
</evidence>
<organism evidence="3 4">
    <name type="scientific">Fusarium euwallaceae</name>
    <dbReference type="NCBI Taxonomy" id="1147111"/>
    <lineage>
        <taxon>Eukaryota</taxon>
        <taxon>Fungi</taxon>
        <taxon>Dikarya</taxon>
        <taxon>Ascomycota</taxon>
        <taxon>Pezizomycotina</taxon>
        <taxon>Sordariomycetes</taxon>
        <taxon>Hypocreomycetidae</taxon>
        <taxon>Hypocreales</taxon>
        <taxon>Nectriaceae</taxon>
        <taxon>Fusarium</taxon>
        <taxon>Fusarium solani species complex</taxon>
    </lineage>
</organism>
<feature type="region of interest" description="Disordered" evidence="1">
    <location>
        <begin position="342"/>
        <end position="375"/>
    </location>
</feature>